<evidence type="ECO:0000313" key="1">
    <source>
        <dbReference type="EMBL" id="KAJ1350815.1"/>
    </source>
</evidence>
<evidence type="ECO:0000313" key="2">
    <source>
        <dbReference type="Proteomes" id="UP001196413"/>
    </source>
</evidence>
<organism evidence="1 2">
    <name type="scientific">Parelaphostrongylus tenuis</name>
    <name type="common">Meningeal worm</name>
    <dbReference type="NCBI Taxonomy" id="148309"/>
    <lineage>
        <taxon>Eukaryota</taxon>
        <taxon>Metazoa</taxon>
        <taxon>Ecdysozoa</taxon>
        <taxon>Nematoda</taxon>
        <taxon>Chromadorea</taxon>
        <taxon>Rhabditida</taxon>
        <taxon>Rhabditina</taxon>
        <taxon>Rhabditomorpha</taxon>
        <taxon>Strongyloidea</taxon>
        <taxon>Metastrongylidae</taxon>
        <taxon>Parelaphostrongylus</taxon>
    </lineage>
</organism>
<protein>
    <submittedName>
        <fullName evidence="1">Uncharacterized protein</fullName>
    </submittedName>
</protein>
<keyword evidence="2" id="KW-1185">Reference proteome</keyword>
<comment type="caution">
    <text evidence="1">The sequence shown here is derived from an EMBL/GenBank/DDBJ whole genome shotgun (WGS) entry which is preliminary data.</text>
</comment>
<gene>
    <name evidence="1" type="ORF">KIN20_006702</name>
</gene>
<name>A0AAD5QJH5_PARTN</name>
<reference evidence="1" key="1">
    <citation type="submission" date="2021-06" db="EMBL/GenBank/DDBJ databases">
        <title>Parelaphostrongylus tenuis whole genome reference sequence.</title>
        <authorList>
            <person name="Garwood T.J."/>
            <person name="Larsen P.A."/>
            <person name="Fountain-Jones N.M."/>
            <person name="Garbe J.R."/>
            <person name="Macchietto M.G."/>
            <person name="Kania S.A."/>
            <person name="Gerhold R.W."/>
            <person name="Richards J.E."/>
            <person name="Wolf T.M."/>
        </authorList>
    </citation>
    <scope>NUCLEOTIDE SEQUENCE</scope>
    <source>
        <strain evidence="1">MNPRO001-30</strain>
        <tissue evidence="1">Meninges</tissue>
    </source>
</reference>
<dbReference type="AlphaFoldDB" id="A0AAD5QJH5"/>
<dbReference type="Proteomes" id="UP001196413">
    <property type="component" value="Unassembled WGS sequence"/>
</dbReference>
<accession>A0AAD5QJH5</accession>
<sequence length="71" mass="8103">MDLHFLSKRLLAISKDEKKEHTTTEGPLERKRTFAVVAVVASVLQYTIKIRSHVVITLTFHPSKLRKSVCV</sequence>
<dbReference type="EMBL" id="JAHQIW010000945">
    <property type="protein sequence ID" value="KAJ1350815.1"/>
    <property type="molecule type" value="Genomic_DNA"/>
</dbReference>
<proteinExistence type="predicted"/>